<dbReference type="InterPro" id="IPR018768">
    <property type="entry name" value="DUF2344"/>
</dbReference>
<dbReference type="CDD" id="cd01335">
    <property type="entry name" value="Radical_SAM"/>
    <property type="match status" value="1"/>
</dbReference>
<dbReference type="Gene3D" id="3.40.50.280">
    <property type="entry name" value="Cobalamin-binding domain"/>
    <property type="match status" value="1"/>
</dbReference>
<dbReference type="Pfam" id="PF04055">
    <property type="entry name" value="Radical_SAM"/>
    <property type="match status" value="1"/>
</dbReference>
<dbReference type="InterPro" id="IPR058240">
    <property type="entry name" value="rSAM_sf"/>
</dbReference>
<dbReference type="SMART" id="SM00729">
    <property type="entry name" value="Elp3"/>
    <property type="match status" value="1"/>
</dbReference>
<dbReference type="Gene3D" id="3.80.30.20">
    <property type="entry name" value="tm_1862 like domain"/>
    <property type="match status" value="1"/>
</dbReference>
<evidence type="ECO:0000313" key="2">
    <source>
        <dbReference type="EMBL" id="MBI4727327.1"/>
    </source>
</evidence>
<dbReference type="GO" id="GO:0003824">
    <property type="term" value="F:catalytic activity"/>
    <property type="evidence" value="ECO:0007669"/>
    <property type="project" value="InterPro"/>
</dbReference>
<dbReference type="AlphaFoldDB" id="A0A933IA03"/>
<sequence length="848" mass="94842">MHNSNLDKILPLVQRPGRYTDNELNSIHKNWDQAQVKIALTYPDLYEIGMSGLGLAILYSVVNRLPQALADRSYLPWPDMEEAMRRNGIPLFGWETRRELREFDILGITLQTELCYAGALNLLDLAGLPLYSDQRNEGHPLVIGGGSCCANPAPLSKFFDAFVIGDGEEAIVEICESLRNSKSETRNTKLQRLATISGVYVPVIHDKNKAKIKARHVSELKYEYAAHPPLVPLVEVTHDRLMVEIARGCTRGCRFCQAGMVYRPRLVRPAEDVVKLAKDGIAQSGWDEVSLLSLSSGDYPDLLGLLQKLNGCFSVSKVAISLPSLRLDSFDGEMIKALKKVKKTGLTFAPEAGSQRLRDVINKGISKDELLRVIALAKKEGWMQVKLYFMIGLPTETEEDLKELCDLCHQASRLGVNLKVSVSPFVPKSQTPFQWEAQDNWETLQQKIDFLSRGLKSHKIQMKWHDLRSSKLEGLLSRGDSSLAPLIEKAWHKGARLDQWSEHFVWGCWEEAMRELGLDLNDLCRARDADEVLPWDNIDYGVSKKFLLQEKQKAYEAKITGDCRELGCQGCGADCGIQGTGNNEQLTKNKEQITVNGKKETVNSRQVADGFGRSARKMAGPAPLARTKFRLRYAKGPELRFISHLDLMRAWLRAISRAELPVAFSQGFSPHPKLAFGPPLALGLTSSADYMDIQLDRPMSEDIGLLINMHLPPGLKVLESKPIFGKAKSITELCDAAEYRVVSATVFDPQAAVQKARGKLSDKKPWPVNILRKDQHKELDLAPQILDVSAEASSLTIKMRLVEGGVKLNETLAAMLELPEGKIKQLLIERVGMYHITPKEMLSPMRFM</sequence>
<organism evidence="2 3">
    <name type="scientific">candidate division TA06 bacterium</name>
    <dbReference type="NCBI Taxonomy" id="2250710"/>
    <lineage>
        <taxon>Bacteria</taxon>
        <taxon>Bacteria division TA06</taxon>
    </lineage>
</organism>
<name>A0A933IA03_UNCT6</name>
<comment type="caution">
    <text evidence="2">The sequence shown here is derived from an EMBL/GenBank/DDBJ whole genome shotgun (WGS) entry which is preliminary data.</text>
</comment>
<dbReference type="SUPFAM" id="SSF102114">
    <property type="entry name" value="Radical SAM enzymes"/>
    <property type="match status" value="1"/>
</dbReference>
<dbReference type="NCBIfam" id="TIGR03936">
    <property type="entry name" value="sam_1_link_chp"/>
    <property type="match status" value="1"/>
</dbReference>
<dbReference type="SFLD" id="SFLDS00029">
    <property type="entry name" value="Radical_SAM"/>
    <property type="match status" value="1"/>
</dbReference>
<proteinExistence type="predicted"/>
<dbReference type="InterPro" id="IPR007197">
    <property type="entry name" value="rSAM"/>
</dbReference>
<dbReference type="InterPro" id="IPR023862">
    <property type="entry name" value="CHP03960_rSAM"/>
</dbReference>
<dbReference type="PANTHER" id="PTHR42731">
    <property type="entry name" value="SLL1084 PROTEIN"/>
    <property type="match status" value="1"/>
</dbReference>
<dbReference type="Pfam" id="PF10105">
    <property type="entry name" value="DUF2344"/>
    <property type="match status" value="1"/>
</dbReference>
<dbReference type="InterPro" id="IPR006638">
    <property type="entry name" value="Elp3/MiaA/NifB-like_rSAM"/>
</dbReference>
<dbReference type="SFLD" id="SFLDG01082">
    <property type="entry name" value="B12-binding_domain_containing"/>
    <property type="match status" value="1"/>
</dbReference>
<evidence type="ECO:0000313" key="3">
    <source>
        <dbReference type="Proteomes" id="UP000736328"/>
    </source>
</evidence>
<dbReference type="EMBL" id="JACQXR010000117">
    <property type="protein sequence ID" value="MBI4727327.1"/>
    <property type="molecule type" value="Genomic_DNA"/>
</dbReference>
<dbReference type="InterPro" id="IPR023404">
    <property type="entry name" value="rSAM_horseshoe"/>
</dbReference>
<dbReference type="GO" id="GO:0051536">
    <property type="term" value="F:iron-sulfur cluster binding"/>
    <property type="evidence" value="ECO:0007669"/>
    <property type="project" value="InterPro"/>
</dbReference>
<dbReference type="InterPro" id="IPR045784">
    <property type="entry name" value="Radical_SAM_N2"/>
</dbReference>
<dbReference type="Pfam" id="PF19864">
    <property type="entry name" value="Radical_SAM_N2"/>
    <property type="match status" value="1"/>
</dbReference>
<evidence type="ECO:0000259" key="1">
    <source>
        <dbReference type="PROSITE" id="PS51918"/>
    </source>
</evidence>
<accession>A0A933IA03</accession>
<feature type="domain" description="Radical SAM core" evidence="1">
    <location>
        <begin position="235"/>
        <end position="468"/>
    </location>
</feature>
<dbReference type="PANTHER" id="PTHR42731:SF1">
    <property type="entry name" value="RADICAL SAM DOMAIN PROTEIN"/>
    <property type="match status" value="1"/>
</dbReference>
<dbReference type="Proteomes" id="UP000736328">
    <property type="component" value="Unassembled WGS sequence"/>
</dbReference>
<gene>
    <name evidence="2" type="ORF">HY768_08950</name>
</gene>
<dbReference type="NCBIfam" id="TIGR03960">
    <property type="entry name" value="rSAM_fuse_unch"/>
    <property type="match status" value="1"/>
</dbReference>
<reference evidence="2" key="1">
    <citation type="submission" date="2020-07" db="EMBL/GenBank/DDBJ databases">
        <title>Huge and variable diversity of episymbiotic CPR bacteria and DPANN archaea in groundwater ecosystems.</title>
        <authorList>
            <person name="He C.Y."/>
            <person name="Keren R."/>
            <person name="Whittaker M."/>
            <person name="Farag I.F."/>
            <person name="Doudna J."/>
            <person name="Cate J.H.D."/>
            <person name="Banfield J.F."/>
        </authorList>
    </citation>
    <scope>NUCLEOTIDE SEQUENCE</scope>
    <source>
        <strain evidence="2">NC_groundwater_1520_Pr4_B-0.1um_53_5</strain>
    </source>
</reference>
<protein>
    <submittedName>
        <fullName evidence="2">TIGR03960 family B12-binding radical SAM protein</fullName>
    </submittedName>
</protein>
<dbReference type="PROSITE" id="PS51918">
    <property type="entry name" value="RADICAL_SAM"/>
    <property type="match status" value="1"/>
</dbReference>